<evidence type="ECO:0000259" key="4">
    <source>
        <dbReference type="Pfam" id="PF03816"/>
    </source>
</evidence>
<feature type="region of interest" description="Disordered" evidence="2">
    <location>
        <begin position="1"/>
        <end position="108"/>
    </location>
</feature>
<dbReference type="Pfam" id="PF03816">
    <property type="entry name" value="LytR_cpsA_psr"/>
    <property type="match status" value="1"/>
</dbReference>
<evidence type="ECO:0000313" key="6">
    <source>
        <dbReference type="Proteomes" id="UP001597063"/>
    </source>
</evidence>
<dbReference type="EMBL" id="JBHTGP010000006">
    <property type="protein sequence ID" value="MFD0685809.1"/>
    <property type="molecule type" value="Genomic_DNA"/>
</dbReference>
<dbReference type="NCBIfam" id="TIGR00350">
    <property type="entry name" value="lytR_cpsA_psr"/>
    <property type="match status" value="1"/>
</dbReference>
<dbReference type="PANTHER" id="PTHR33392">
    <property type="entry name" value="POLYISOPRENYL-TEICHOIC ACID--PEPTIDOGLYCAN TEICHOIC ACID TRANSFERASE TAGU"/>
    <property type="match status" value="1"/>
</dbReference>
<keyword evidence="3" id="KW-0472">Membrane</keyword>
<evidence type="ECO:0000256" key="2">
    <source>
        <dbReference type="SAM" id="MobiDB-lite"/>
    </source>
</evidence>
<name>A0ABW2XHE7_9ACTN</name>
<protein>
    <submittedName>
        <fullName evidence="5">LCP family protein</fullName>
    </submittedName>
</protein>
<evidence type="ECO:0000313" key="5">
    <source>
        <dbReference type="EMBL" id="MFD0685809.1"/>
    </source>
</evidence>
<keyword evidence="3" id="KW-1133">Transmembrane helix</keyword>
<dbReference type="Gene3D" id="3.40.630.190">
    <property type="entry name" value="LCP protein"/>
    <property type="match status" value="1"/>
</dbReference>
<feature type="domain" description="Cell envelope-related transcriptional attenuator" evidence="4">
    <location>
        <begin position="197"/>
        <end position="341"/>
    </location>
</feature>
<keyword evidence="3" id="KW-0812">Transmembrane</keyword>
<dbReference type="Proteomes" id="UP001597063">
    <property type="component" value="Unassembled WGS sequence"/>
</dbReference>
<feature type="transmembrane region" description="Helical" evidence="3">
    <location>
        <begin position="115"/>
        <end position="135"/>
    </location>
</feature>
<feature type="compositionally biased region" description="Basic and acidic residues" evidence="2">
    <location>
        <begin position="13"/>
        <end position="23"/>
    </location>
</feature>
<reference evidence="6" key="1">
    <citation type="journal article" date="2019" name="Int. J. Syst. Evol. Microbiol.">
        <title>The Global Catalogue of Microorganisms (GCM) 10K type strain sequencing project: providing services to taxonomists for standard genome sequencing and annotation.</title>
        <authorList>
            <consortium name="The Broad Institute Genomics Platform"/>
            <consortium name="The Broad Institute Genome Sequencing Center for Infectious Disease"/>
            <person name="Wu L."/>
            <person name="Ma J."/>
        </authorList>
    </citation>
    <scope>NUCLEOTIDE SEQUENCE [LARGE SCALE GENOMIC DNA]</scope>
    <source>
        <strain evidence="6">JCM 9371</strain>
    </source>
</reference>
<dbReference type="InterPro" id="IPR004474">
    <property type="entry name" value="LytR_CpsA_psr"/>
</dbReference>
<gene>
    <name evidence="5" type="ORF">ACFQZM_14990</name>
</gene>
<dbReference type="RefSeq" id="WP_242618904.1">
    <property type="nucleotide sequence ID" value="NZ_CAACUY010000004.1"/>
</dbReference>
<sequence>MTPRDPNGPSAPRRPDASPRPHDGLAASGVPRAPGASGATGGPTGQGAPMGHGAPAGRGGSAGTGGPGGPGGPAAEAAPPGLGGLGTLPVPGDGDGGDGEGPGHRKPRKRRWPRILIAVGVFLALIVAGLGGLIWQRQSAYNGNIDRIKGALPGDDAKRPGPNVTGTENWLLVGSDSRAETGTTGDGEAVWKPGQQRTDTIMLLHLPADRSKAYVISFPRDSWVEVPGYGNQKINAAFSYGGPKLLIETVEGLTGIRVDHYGAIDFAGFKSMTDALGGVTVTIKQSVYDPARKVRWEAGRQKLDGEKALLFVRQRYNLPNGDFDRIRRQQAFLGALAQQAAAGGTLSNPLKLDRFLSAFTKSISVDESVSAGKLRSLALSMRHLRASDVTFLTAPYKGTGMRGKQSVVLLDGTKARQLFNAVKTAEMPDYVKQHPGGHGLGSVS</sequence>
<dbReference type="PANTHER" id="PTHR33392:SF6">
    <property type="entry name" value="POLYISOPRENYL-TEICHOIC ACID--PEPTIDOGLYCAN TEICHOIC ACID TRANSFERASE TAGU"/>
    <property type="match status" value="1"/>
</dbReference>
<comment type="caution">
    <text evidence="5">The sequence shown here is derived from an EMBL/GenBank/DDBJ whole genome shotgun (WGS) entry which is preliminary data.</text>
</comment>
<evidence type="ECO:0000256" key="1">
    <source>
        <dbReference type="ARBA" id="ARBA00006068"/>
    </source>
</evidence>
<proteinExistence type="inferred from homology"/>
<accession>A0ABW2XHE7</accession>
<organism evidence="5 6">
    <name type="scientific">Actinomadura fibrosa</name>
    <dbReference type="NCBI Taxonomy" id="111802"/>
    <lineage>
        <taxon>Bacteria</taxon>
        <taxon>Bacillati</taxon>
        <taxon>Actinomycetota</taxon>
        <taxon>Actinomycetes</taxon>
        <taxon>Streptosporangiales</taxon>
        <taxon>Thermomonosporaceae</taxon>
        <taxon>Actinomadura</taxon>
    </lineage>
</organism>
<evidence type="ECO:0000256" key="3">
    <source>
        <dbReference type="SAM" id="Phobius"/>
    </source>
</evidence>
<dbReference type="InterPro" id="IPR050922">
    <property type="entry name" value="LytR/CpsA/Psr_CW_biosynth"/>
</dbReference>
<feature type="compositionally biased region" description="Gly residues" evidence="2">
    <location>
        <begin position="38"/>
        <end position="72"/>
    </location>
</feature>
<keyword evidence="6" id="KW-1185">Reference proteome</keyword>
<comment type="similarity">
    <text evidence="1">Belongs to the LytR/CpsA/Psr (LCP) family.</text>
</comment>